<organism evidence="1 2">
    <name type="scientific">Tanacetum coccineum</name>
    <dbReference type="NCBI Taxonomy" id="301880"/>
    <lineage>
        <taxon>Eukaryota</taxon>
        <taxon>Viridiplantae</taxon>
        <taxon>Streptophyta</taxon>
        <taxon>Embryophyta</taxon>
        <taxon>Tracheophyta</taxon>
        <taxon>Spermatophyta</taxon>
        <taxon>Magnoliopsida</taxon>
        <taxon>eudicotyledons</taxon>
        <taxon>Gunneridae</taxon>
        <taxon>Pentapetalae</taxon>
        <taxon>asterids</taxon>
        <taxon>campanulids</taxon>
        <taxon>Asterales</taxon>
        <taxon>Asteraceae</taxon>
        <taxon>Asteroideae</taxon>
        <taxon>Anthemideae</taxon>
        <taxon>Anthemidinae</taxon>
        <taxon>Tanacetum</taxon>
    </lineage>
</organism>
<proteinExistence type="predicted"/>
<dbReference type="EMBL" id="BQNB010016537">
    <property type="protein sequence ID" value="GJT52894.1"/>
    <property type="molecule type" value="Genomic_DNA"/>
</dbReference>
<keyword evidence="2" id="KW-1185">Reference proteome</keyword>
<dbReference type="Proteomes" id="UP001151760">
    <property type="component" value="Unassembled WGS sequence"/>
</dbReference>
<sequence length="159" mass="18090">MVRASDGMMDKGRGVAVVERDIVLKVILQKAKQILLLTQEIKTIRILIDLEISEKHDKGEYVGVQSDSDIEENESSDINGNSLRLQPWWTSPLSPIASLPEPHVQRVPLEDLAAEFKLRTQVLLDDIYSFLVVLSCLSKSIFEYKIQVIDNGKLIRRFE</sequence>
<comment type="caution">
    <text evidence="1">The sequence shown here is derived from an EMBL/GenBank/DDBJ whole genome shotgun (WGS) entry which is preliminary data.</text>
</comment>
<gene>
    <name evidence="1" type="ORF">Tco_0979051</name>
</gene>
<protein>
    <submittedName>
        <fullName evidence="1">Uncharacterized protein</fullName>
    </submittedName>
</protein>
<name>A0ABQ5EPL2_9ASTR</name>
<evidence type="ECO:0000313" key="2">
    <source>
        <dbReference type="Proteomes" id="UP001151760"/>
    </source>
</evidence>
<reference evidence="1" key="2">
    <citation type="submission" date="2022-01" db="EMBL/GenBank/DDBJ databases">
        <authorList>
            <person name="Yamashiro T."/>
            <person name="Shiraishi A."/>
            <person name="Satake H."/>
            <person name="Nakayama K."/>
        </authorList>
    </citation>
    <scope>NUCLEOTIDE SEQUENCE</scope>
</reference>
<reference evidence="1" key="1">
    <citation type="journal article" date="2022" name="Int. J. Mol. Sci.">
        <title>Draft Genome of Tanacetum Coccineum: Genomic Comparison of Closely Related Tanacetum-Family Plants.</title>
        <authorList>
            <person name="Yamashiro T."/>
            <person name="Shiraishi A."/>
            <person name="Nakayama K."/>
            <person name="Satake H."/>
        </authorList>
    </citation>
    <scope>NUCLEOTIDE SEQUENCE</scope>
</reference>
<evidence type="ECO:0000313" key="1">
    <source>
        <dbReference type="EMBL" id="GJT52894.1"/>
    </source>
</evidence>
<accession>A0ABQ5EPL2</accession>